<dbReference type="Proteomes" id="UP000008066">
    <property type="component" value="Unassembled WGS sequence"/>
</dbReference>
<organism evidence="3">
    <name type="scientific">Chaetomium thermophilum (strain DSM 1495 / CBS 144.50 / IMI 039719)</name>
    <name type="common">Thermochaetoides thermophila</name>
    <dbReference type="NCBI Taxonomy" id="759272"/>
    <lineage>
        <taxon>Eukaryota</taxon>
        <taxon>Fungi</taxon>
        <taxon>Dikarya</taxon>
        <taxon>Ascomycota</taxon>
        <taxon>Pezizomycotina</taxon>
        <taxon>Sordariomycetes</taxon>
        <taxon>Sordariomycetidae</taxon>
        <taxon>Sordariales</taxon>
        <taxon>Chaetomiaceae</taxon>
        <taxon>Thermochaetoides</taxon>
    </lineage>
</organism>
<evidence type="ECO:0000313" key="2">
    <source>
        <dbReference type="EMBL" id="EGS22537.1"/>
    </source>
</evidence>
<name>G0S3F4_CHATD</name>
<reference evidence="2 3" key="1">
    <citation type="journal article" date="2011" name="Cell">
        <title>Insight into structure and assembly of the nuclear pore complex by utilizing the genome of a eukaryotic thermophile.</title>
        <authorList>
            <person name="Amlacher S."/>
            <person name="Sarges P."/>
            <person name="Flemming D."/>
            <person name="van Noort V."/>
            <person name="Kunze R."/>
            <person name="Devos D.P."/>
            <person name="Arumugam M."/>
            <person name="Bork P."/>
            <person name="Hurt E."/>
        </authorList>
    </citation>
    <scope>NUCLEOTIDE SEQUENCE [LARGE SCALE GENOMIC DNA]</scope>
    <source>
        <strain evidence="3">DSM 1495 / CBS 144.50 / IMI 039719</strain>
    </source>
</reference>
<dbReference type="AlphaFoldDB" id="G0S3F4"/>
<protein>
    <submittedName>
        <fullName evidence="2">Uncharacterized protein</fullName>
    </submittedName>
</protein>
<proteinExistence type="predicted"/>
<accession>G0S3F4</accession>
<dbReference type="eggNOG" id="ENOG502R9M2">
    <property type="taxonomic scope" value="Eukaryota"/>
</dbReference>
<dbReference type="KEGG" id="cthr:CTHT_0020820"/>
<sequence length="384" mass="42060">MAVRINAVDAATASWVDQLREKYVNTDVDNAENPSKFGYHHGPIKNPNHGWVPPSHQEDAKIVGRKRSIETLSVAENALAEKEGVQLSSVNGLICDIVVDPSTGEMCGAGWFGDCPALRRHIRTAHPGAVANFVSHGSLSDERVAAEIALRKWVRDGHWRKAKYSKEPGIPPFVSIIRMIADELELLARYDASVAQKYGIWFHRYVPGREQGSPGRLLFIQKALPPAQMPKKTPQSGEKRKVIIITASERSQSSEHVLTASQADDADVGGENERRRSFVKSVKSRCESSSHTSVVMPAATATATPAVTPAVTPGSNVSPSTTVQRWSKTSLVQFFENSGLSQEAYVDLLALKVASNLRAEFALLSYEVGKLKQEVKELKDKLSK</sequence>
<evidence type="ECO:0000256" key="1">
    <source>
        <dbReference type="SAM" id="MobiDB-lite"/>
    </source>
</evidence>
<dbReference type="HOGENOM" id="CLU_719611_0_0_1"/>
<keyword evidence="3" id="KW-1185">Reference proteome</keyword>
<dbReference type="OrthoDB" id="5233426at2759"/>
<dbReference type="EMBL" id="GL988040">
    <property type="protein sequence ID" value="EGS22537.1"/>
    <property type="molecule type" value="Genomic_DNA"/>
</dbReference>
<dbReference type="OMA" id="YANDGWI"/>
<feature type="region of interest" description="Disordered" evidence="1">
    <location>
        <begin position="253"/>
        <end position="273"/>
    </location>
</feature>
<feature type="compositionally biased region" description="Polar residues" evidence="1">
    <location>
        <begin position="253"/>
        <end position="262"/>
    </location>
</feature>
<evidence type="ECO:0000313" key="3">
    <source>
        <dbReference type="Proteomes" id="UP000008066"/>
    </source>
</evidence>
<dbReference type="RefSeq" id="XP_006692556.1">
    <property type="nucleotide sequence ID" value="XM_006692493.1"/>
</dbReference>
<dbReference type="GeneID" id="18256120"/>
<gene>
    <name evidence="2" type="ORF">CTHT_0020820</name>
</gene>